<dbReference type="InterPro" id="IPR027640">
    <property type="entry name" value="Kinesin-like_fam"/>
</dbReference>
<proteinExistence type="predicted"/>
<dbReference type="PANTHER" id="PTHR21608">
    <property type="entry name" value="KINESIN-LIKE PROTEIN CG14535"/>
    <property type="match status" value="1"/>
</dbReference>
<gene>
    <name evidence="2" type="ORF">TMSB3V08_LOCUS9407</name>
</gene>
<dbReference type="GO" id="GO:0003777">
    <property type="term" value="F:microtubule motor activity"/>
    <property type="evidence" value="ECO:0007669"/>
    <property type="project" value="InterPro"/>
</dbReference>
<evidence type="ECO:0000256" key="1">
    <source>
        <dbReference type="SAM" id="SignalP"/>
    </source>
</evidence>
<evidence type="ECO:0000313" key="2">
    <source>
        <dbReference type="EMBL" id="CAD7432703.1"/>
    </source>
</evidence>
<dbReference type="PANTHER" id="PTHR21608:SF7">
    <property type="entry name" value="KINESIN-LIKE PROTEIN CG14535"/>
    <property type="match status" value="1"/>
</dbReference>
<organism evidence="2">
    <name type="scientific">Timema monikensis</name>
    <dbReference type="NCBI Taxonomy" id="170555"/>
    <lineage>
        <taxon>Eukaryota</taxon>
        <taxon>Metazoa</taxon>
        <taxon>Ecdysozoa</taxon>
        <taxon>Arthropoda</taxon>
        <taxon>Hexapoda</taxon>
        <taxon>Insecta</taxon>
        <taxon>Pterygota</taxon>
        <taxon>Neoptera</taxon>
        <taxon>Polyneoptera</taxon>
        <taxon>Phasmatodea</taxon>
        <taxon>Timematodea</taxon>
        <taxon>Timematoidea</taxon>
        <taxon>Timematidae</taxon>
        <taxon>Timema</taxon>
    </lineage>
</organism>
<reference evidence="2" key="1">
    <citation type="submission" date="2020-11" db="EMBL/GenBank/DDBJ databases">
        <authorList>
            <person name="Tran Van P."/>
        </authorList>
    </citation>
    <scope>NUCLEOTIDE SEQUENCE</scope>
</reference>
<sequence length="233" mass="25207">MLSVKWDIALQVLFISTLDGCVSLDYRRLGFTSLSRLKYPLQYTDTLAVRVMLRVNGAPAGGDYNTFFSVDPRKKQVTLVEPVAGGVGDLSAPEDRRVGVAAPKMFAFDAIFNQDDSQKEETLDLTRCHQIFGASPVNTSSIAFSYKRSFLPVVTFVSPSPCSSGFTTVPPITRICSVPPPLKISSREPAIKNSSSSSPEVCSSALTDVIHAVINGTDGVLFCFGHARLGELH</sequence>
<dbReference type="AlphaFoldDB" id="A0A7R9EEU1"/>
<keyword evidence="1" id="KW-0732">Signal</keyword>
<accession>A0A7R9EEU1</accession>
<feature type="chain" id="PRO_5031330186" evidence="1">
    <location>
        <begin position="24"/>
        <end position="233"/>
    </location>
</feature>
<feature type="signal peptide" evidence="1">
    <location>
        <begin position="1"/>
        <end position="23"/>
    </location>
</feature>
<name>A0A7R9EEU1_9NEOP</name>
<dbReference type="GO" id="GO:0007018">
    <property type="term" value="P:microtubule-based movement"/>
    <property type="evidence" value="ECO:0007669"/>
    <property type="project" value="InterPro"/>
</dbReference>
<protein>
    <submittedName>
        <fullName evidence="2">Uncharacterized protein</fullName>
    </submittedName>
</protein>
<dbReference type="EMBL" id="OB795809">
    <property type="protein sequence ID" value="CAD7432703.1"/>
    <property type="molecule type" value="Genomic_DNA"/>
</dbReference>